<dbReference type="InterPro" id="IPR036322">
    <property type="entry name" value="WD40_repeat_dom_sf"/>
</dbReference>
<name>E9JC57_SOLIN</name>
<dbReference type="AlphaFoldDB" id="E9JC57"/>
<reference evidence="3" key="1">
    <citation type="journal article" date="2011" name="Proc. Natl. Acad. Sci. U.S.A.">
        <title>The genome of the fire ant Solenopsis invicta.</title>
        <authorList>
            <person name="Wurm Y."/>
            <person name="Wang J."/>
            <person name="Riba-Grognuz O."/>
            <person name="Corona M."/>
            <person name="Nygaard S."/>
            <person name="Hunt B.G."/>
            <person name="Ingram K.K."/>
            <person name="Falquet L."/>
            <person name="Nipitwattanaphon M."/>
            <person name="Gotzek D."/>
            <person name="Dijkstra M.B."/>
            <person name="Oettler J."/>
            <person name="Comtesse F."/>
            <person name="Shih C.J."/>
            <person name="Wu W.J."/>
            <person name="Yang C.C."/>
            <person name="Thomas J."/>
            <person name="Beaudoing E."/>
            <person name="Pradervand S."/>
            <person name="Flegel V."/>
            <person name="Cook E.D."/>
            <person name="Fabbretti R."/>
            <person name="Stockinger H."/>
            <person name="Long L."/>
            <person name="Farmerie W.G."/>
            <person name="Oakey J."/>
            <person name="Boomsma J.J."/>
            <person name="Pamilo P."/>
            <person name="Yi S.V."/>
            <person name="Heinze J."/>
            <person name="Goodisman M.A."/>
            <person name="Farinelli L."/>
            <person name="Harshman K."/>
            <person name="Hulo N."/>
            <person name="Cerutti L."/>
            <person name="Xenarios I."/>
            <person name="Shoemaker D."/>
            <person name="Keller L."/>
        </authorList>
    </citation>
    <scope>NUCLEOTIDE SEQUENCE [LARGE SCALE GENOMIC DNA]</scope>
</reference>
<dbReference type="HOGENOM" id="CLU_1373798_0_0_1"/>
<keyword evidence="2" id="KW-0472">Membrane</keyword>
<keyword evidence="2" id="KW-0812">Transmembrane</keyword>
<organism>
    <name type="scientific">Solenopsis invicta</name>
    <name type="common">Red imported fire ant</name>
    <name type="synonym">Solenopsis wagneri</name>
    <dbReference type="NCBI Taxonomy" id="13686"/>
    <lineage>
        <taxon>Eukaryota</taxon>
        <taxon>Metazoa</taxon>
        <taxon>Ecdysozoa</taxon>
        <taxon>Arthropoda</taxon>
        <taxon>Hexapoda</taxon>
        <taxon>Insecta</taxon>
        <taxon>Pterygota</taxon>
        <taxon>Neoptera</taxon>
        <taxon>Endopterygota</taxon>
        <taxon>Hymenoptera</taxon>
        <taxon>Apocrita</taxon>
        <taxon>Aculeata</taxon>
        <taxon>Formicoidea</taxon>
        <taxon>Formicidae</taxon>
        <taxon>Myrmicinae</taxon>
        <taxon>Solenopsis</taxon>
    </lineage>
</organism>
<proteinExistence type="predicted"/>
<keyword evidence="2" id="KW-1133">Transmembrane helix</keyword>
<protein>
    <submittedName>
        <fullName evidence="3">Uncharacterized protein</fullName>
    </submittedName>
</protein>
<accession>E9JC57</accession>
<dbReference type="SUPFAM" id="SSF50978">
    <property type="entry name" value="WD40 repeat-like"/>
    <property type="match status" value="1"/>
</dbReference>
<dbReference type="Gene3D" id="2.130.10.10">
    <property type="entry name" value="YVTN repeat-like/Quinoprotein amine dehydrogenase"/>
    <property type="match status" value="1"/>
</dbReference>
<feature type="transmembrane region" description="Helical" evidence="2">
    <location>
        <begin position="6"/>
        <end position="26"/>
    </location>
</feature>
<feature type="non-terminal residue" evidence="3">
    <location>
        <position position="199"/>
    </location>
</feature>
<dbReference type="EMBL" id="GL771723">
    <property type="protein sequence ID" value="EFZ09593.1"/>
    <property type="molecule type" value="Genomic_DNA"/>
</dbReference>
<feature type="region of interest" description="Disordered" evidence="1">
    <location>
        <begin position="38"/>
        <end position="60"/>
    </location>
</feature>
<evidence type="ECO:0000256" key="1">
    <source>
        <dbReference type="SAM" id="MobiDB-lite"/>
    </source>
</evidence>
<dbReference type="InterPro" id="IPR015943">
    <property type="entry name" value="WD40/YVTN_repeat-like_dom_sf"/>
</dbReference>
<evidence type="ECO:0000313" key="3">
    <source>
        <dbReference type="EMBL" id="EFZ09593.1"/>
    </source>
</evidence>
<gene>
    <name evidence="3" type="ORF">SINV_05450</name>
</gene>
<sequence length="199" mass="23090">MNTTPTYYMYTCVIIAVNLLILEVSYRENELSDSSGISRTRSEMLNDESDQYSDERGDLNESSSKIARSIFFYQVENYSDEEISHCLKILLNKKVEKQPPNWNSVQEVINRQIGNNSLFHRRFYSSSLAVERLSFNHKFTAVKGHEVTTLNFNQKGNLLANACADSSEIFIWDWALSKKRCFTSGHTNTIWDECTYNYD</sequence>
<evidence type="ECO:0000256" key="2">
    <source>
        <dbReference type="SAM" id="Phobius"/>
    </source>
</evidence>